<reference evidence="3 4" key="1">
    <citation type="journal article" date="2016" name="Genome Biol. Evol.">
        <title>Gene Family Evolution Reflects Adaptation to Soil Environmental Stressors in the Genome of the Collembolan Orchesella cincta.</title>
        <authorList>
            <person name="Faddeeva-Vakhrusheva A."/>
            <person name="Derks M.F."/>
            <person name="Anvar S.Y."/>
            <person name="Agamennone V."/>
            <person name="Suring W."/>
            <person name="Smit S."/>
            <person name="van Straalen N.M."/>
            <person name="Roelofs D."/>
        </authorList>
    </citation>
    <scope>NUCLEOTIDE SEQUENCE [LARGE SCALE GENOMIC DNA]</scope>
    <source>
        <tissue evidence="3">Mixed pool</tissue>
    </source>
</reference>
<sequence>MAKLLSISGPSPAEHGRISIFNKSTIAFAPANEVPSEIDAIANLPAPHLINKSPELDFTRRRSMHGSADISRPKPSTATGKVPLPRPYKRQWVEIERRRGKRDFIYGRDVDYEFSERDSKVKTSCCGCLVFHVIELLDLVVNKQSFLDNVPVSFYCLLSIGATKRCTKIVHATQSRQVRIDAHVHLSIEVSEWREAPSNRLRLELWSFQDPEAHFIVGTMETHIYSIIRVQHKIDTVHLWSDGIRVGKLAYEVAFSYGAYGYGHSNQLKNFSQPIMETISHSIFPRIKLDSEADIADRAFKARKPEKLKLFTYHSLILEVDEKNPNIPAFFGRTRETNFSRRAAMMDLEPKPIVVQQVEFEQGFPVHCKIHMNIWQKIMQSDFNDMFGEYVCIGHKRERLEYLTNLVQGRMRDKFEEETGPIFNYLTSKQVETIHRSNNPPGTLVYPKKIPCPYSEPYTLASEDEKFQSEFPPVRRSPGFLSTLFGFEKKEENTLNDMDYPLYKEAKLPQSNSASKNFNLWIRNWLQTASLRVTAAFVKLYSFVFPELREEPDIPEISVTVATPEGSTTNIYSYFTRDLGGVGNLQTTKVDKLVKQTTTMIDNTRKSKGSGKKGEDESDTNEDSEDDNDEDEDSNIKIDFQESENSIPPNMPLKKLS</sequence>
<dbReference type="OrthoDB" id="9525580at2759"/>
<proteinExistence type="predicted"/>
<gene>
    <name evidence="3" type="ORF">Ocin01_06583</name>
</gene>
<name>A0A1D2N4F7_ORCCI</name>
<accession>A0A1D2N4F7</accession>
<evidence type="ECO:0000313" key="3">
    <source>
        <dbReference type="EMBL" id="ODN00112.1"/>
    </source>
</evidence>
<dbReference type="AlphaFoldDB" id="A0A1D2N4F7"/>
<evidence type="ECO:0000259" key="2">
    <source>
        <dbReference type="Pfam" id="PF15729"/>
    </source>
</evidence>
<dbReference type="Pfam" id="PF15729">
    <property type="entry name" value="CTSRT"/>
    <property type="match status" value="1"/>
</dbReference>
<dbReference type="EMBL" id="LJIJ01000233">
    <property type="protein sequence ID" value="ODN00112.1"/>
    <property type="molecule type" value="Genomic_DNA"/>
</dbReference>
<feature type="region of interest" description="Disordered" evidence="1">
    <location>
        <begin position="62"/>
        <end position="84"/>
    </location>
</feature>
<protein>
    <recommendedName>
        <fullName evidence="2">Cation channel sperm-associated targeting subunit tau C2 domain-containing protein</fullName>
    </recommendedName>
</protein>
<evidence type="ECO:0000313" key="4">
    <source>
        <dbReference type="Proteomes" id="UP000094527"/>
    </source>
</evidence>
<organism evidence="3 4">
    <name type="scientific">Orchesella cincta</name>
    <name type="common">Springtail</name>
    <name type="synonym">Podura cincta</name>
    <dbReference type="NCBI Taxonomy" id="48709"/>
    <lineage>
        <taxon>Eukaryota</taxon>
        <taxon>Metazoa</taxon>
        <taxon>Ecdysozoa</taxon>
        <taxon>Arthropoda</taxon>
        <taxon>Hexapoda</taxon>
        <taxon>Collembola</taxon>
        <taxon>Entomobryomorpha</taxon>
        <taxon>Entomobryoidea</taxon>
        <taxon>Orchesellidae</taxon>
        <taxon>Orchesellinae</taxon>
        <taxon>Orchesella</taxon>
    </lineage>
</organism>
<feature type="compositionally biased region" description="Acidic residues" evidence="1">
    <location>
        <begin position="616"/>
        <end position="633"/>
    </location>
</feature>
<feature type="region of interest" description="Disordered" evidence="1">
    <location>
        <begin position="601"/>
        <end position="657"/>
    </location>
</feature>
<feature type="domain" description="Cation channel sperm-associated targeting subunit tau C2" evidence="2">
    <location>
        <begin position="126"/>
        <end position="258"/>
    </location>
</feature>
<comment type="caution">
    <text evidence="3">The sequence shown here is derived from an EMBL/GenBank/DDBJ whole genome shotgun (WGS) entry which is preliminary data.</text>
</comment>
<dbReference type="InterPro" id="IPR048363">
    <property type="entry name" value="CTSRT_C2"/>
</dbReference>
<dbReference type="Proteomes" id="UP000094527">
    <property type="component" value="Unassembled WGS sequence"/>
</dbReference>
<dbReference type="OMA" id="METHIYS"/>
<keyword evidence="4" id="KW-1185">Reference proteome</keyword>
<evidence type="ECO:0000256" key="1">
    <source>
        <dbReference type="SAM" id="MobiDB-lite"/>
    </source>
</evidence>